<comment type="subcellular location">
    <subcellularLocation>
        <location evidence="1">Nucleus</location>
    </subcellularLocation>
</comment>
<protein>
    <recommendedName>
        <fullName evidence="9">Transcription factor domain-containing protein</fullName>
    </recommendedName>
</protein>
<feature type="compositionally biased region" description="Polar residues" evidence="6">
    <location>
        <begin position="28"/>
        <end position="38"/>
    </location>
</feature>
<name>A0ABR0JDG0_9EURO</name>
<keyword evidence="3" id="KW-0238">DNA-binding</keyword>
<accession>A0ABR0JDG0</accession>
<feature type="region of interest" description="Disordered" evidence="6">
    <location>
        <begin position="23"/>
        <end position="73"/>
    </location>
</feature>
<evidence type="ECO:0000256" key="4">
    <source>
        <dbReference type="ARBA" id="ARBA00023163"/>
    </source>
</evidence>
<evidence type="ECO:0000313" key="7">
    <source>
        <dbReference type="EMBL" id="KAK5061762.1"/>
    </source>
</evidence>
<dbReference type="CDD" id="cd12148">
    <property type="entry name" value="fungal_TF_MHR"/>
    <property type="match status" value="1"/>
</dbReference>
<dbReference type="PANTHER" id="PTHR31845">
    <property type="entry name" value="FINGER DOMAIN PROTEIN, PUTATIVE-RELATED"/>
    <property type="match status" value="1"/>
</dbReference>
<keyword evidence="4" id="KW-0804">Transcription</keyword>
<evidence type="ECO:0000313" key="8">
    <source>
        <dbReference type="Proteomes" id="UP001345691"/>
    </source>
</evidence>
<dbReference type="PANTHER" id="PTHR31845:SF17">
    <property type="entry name" value="ZN(II)2CYS6 TRANSCRIPTION FACTOR (EUROFUNG)"/>
    <property type="match status" value="1"/>
</dbReference>
<evidence type="ECO:0000256" key="6">
    <source>
        <dbReference type="SAM" id="MobiDB-lite"/>
    </source>
</evidence>
<keyword evidence="8" id="KW-1185">Reference proteome</keyword>
<gene>
    <name evidence="7" type="ORF">LTR69_004945</name>
</gene>
<comment type="caution">
    <text evidence="7">The sequence shown here is derived from an EMBL/GenBank/DDBJ whole genome shotgun (WGS) entry which is preliminary data.</text>
</comment>
<organism evidence="7 8">
    <name type="scientific">Exophiala sideris</name>
    <dbReference type="NCBI Taxonomy" id="1016849"/>
    <lineage>
        <taxon>Eukaryota</taxon>
        <taxon>Fungi</taxon>
        <taxon>Dikarya</taxon>
        <taxon>Ascomycota</taxon>
        <taxon>Pezizomycotina</taxon>
        <taxon>Eurotiomycetes</taxon>
        <taxon>Chaetothyriomycetidae</taxon>
        <taxon>Chaetothyriales</taxon>
        <taxon>Herpotrichiellaceae</taxon>
        <taxon>Exophiala</taxon>
    </lineage>
</organism>
<dbReference type="EMBL" id="JAVRRF010000009">
    <property type="protein sequence ID" value="KAK5061762.1"/>
    <property type="molecule type" value="Genomic_DNA"/>
</dbReference>
<dbReference type="InterPro" id="IPR051089">
    <property type="entry name" value="prtT"/>
</dbReference>
<keyword evidence="5" id="KW-0539">Nucleus</keyword>
<dbReference type="Proteomes" id="UP001345691">
    <property type="component" value="Unassembled WGS sequence"/>
</dbReference>
<evidence type="ECO:0000256" key="2">
    <source>
        <dbReference type="ARBA" id="ARBA00023015"/>
    </source>
</evidence>
<feature type="compositionally biased region" description="Basic and acidic residues" evidence="6">
    <location>
        <begin position="46"/>
        <end position="55"/>
    </location>
</feature>
<evidence type="ECO:0000256" key="5">
    <source>
        <dbReference type="ARBA" id="ARBA00023242"/>
    </source>
</evidence>
<sequence length="622" mass="69444">MPAPEDALIQELEAEISVLRDQHAMDLSASNAPSQEPSTDVFRTPTPRDARDEARSTVVSREQPNPYALNPDDLEAPVTAIHAMTPETPRRHGGYDWDATQAILLPSITEPQDFLTDKALDETVARELFNSFMAGSNTFLPMFDPVLDTFDSLRVRSPFCFAVILSTAARAREASNPMDNLRQTCQNEARRLAAETLFIGVPVLEDAQAMTLLAAFSERTYFAIGHATQMALLLNLQKALAQLLVNRHLVSSVVRKKDRLLTRQARTWLMVLFIEWEIAAGTARPPRLEAIGTETLRAFALHPASNVSDSRMVSLLELVVLRAEMQRELEAIEELSMVAMTKVRSACARFDSWCSFWDKAFADSGYPQSSFQRTSLYVSREYAKTSGDLARFGDSSLDPVTAEILSYMMNIMYSQLSFLVKSPAYKWHLKFAPTYTALTIAFTCVLALKMSKLKPGLIEQSRLEPVAKEVAKLLQTHPHQNFHHVIRLLMSVPQNFKNISFNSHMGSTSNTSNQTHPLHINASGDMIPPRFPDDEPNAQNVEGASTSQAMYFPSVTNIHAASQQGGDSIHRNWLENWGQLESSWLLDSTSNGLFGLPNNGNASVFDFDLPMDVQAYQHEGWN</sequence>
<evidence type="ECO:0000256" key="1">
    <source>
        <dbReference type="ARBA" id="ARBA00004123"/>
    </source>
</evidence>
<keyword evidence="2" id="KW-0805">Transcription regulation</keyword>
<evidence type="ECO:0008006" key="9">
    <source>
        <dbReference type="Google" id="ProtNLM"/>
    </source>
</evidence>
<evidence type="ECO:0000256" key="3">
    <source>
        <dbReference type="ARBA" id="ARBA00023125"/>
    </source>
</evidence>
<reference evidence="7 8" key="1">
    <citation type="submission" date="2023-08" db="EMBL/GenBank/DDBJ databases">
        <title>Black Yeasts Isolated from many extreme environments.</title>
        <authorList>
            <person name="Coleine C."/>
            <person name="Stajich J.E."/>
            <person name="Selbmann L."/>
        </authorList>
    </citation>
    <scope>NUCLEOTIDE SEQUENCE [LARGE SCALE GENOMIC DNA]</scope>
    <source>
        <strain evidence="7 8">CCFEE 6328</strain>
    </source>
</reference>
<proteinExistence type="predicted"/>